<feature type="compositionally biased region" description="Low complexity" evidence="1">
    <location>
        <begin position="158"/>
        <end position="172"/>
    </location>
</feature>
<accession>A0A369J969</accession>
<feature type="compositionally biased region" description="Polar residues" evidence="1">
    <location>
        <begin position="219"/>
        <end position="233"/>
    </location>
</feature>
<evidence type="ECO:0000313" key="3">
    <source>
        <dbReference type="Proteomes" id="UP000076154"/>
    </source>
</evidence>
<protein>
    <submittedName>
        <fullName evidence="2">Uncharacterized protein</fullName>
    </submittedName>
</protein>
<dbReference type="OrthoDB" id="3253810at2759"/>
<organism evidence="2 3">
    <name type="scientific">Hypsizygus marmoreus</name>
    <name type="common">White beech mushroom</name>
    <name type="synonym">Agaricus marmoreus</name>
    <dbReference type="NCBI Taxonomy" id="39966"/>
    <lineage>
        <taxon>Eukaryota</taxon>
        <taxon>Fungi</taxon>
        <taxon>Dikarya</taxon>
        <taxon>Basidiomycota</taxon>
        <taxon>Agaricomycotina</taxon>
        <taxon>Agaricomycetes</taxon>
        <taxon>Agaricomycetidae</taxon>
        <taxon>Agaricales</taxon>
        <taxon>Tricholomatineae</taxon>
        <taxon>Lyophyllaceae</taxon>
        <taxon>Hypsizygus</taxon>
    </lineage>
</organism>
<evidence type="ECO:0000256" key="1">
    <source>
        <dbReference type="SAM" id="MobiDB-lite"/>
    </source>
</evidence>
<feature type="region of interest" description="Disordered" evidence="1">
    <location>
        <begin position="136"/>
        <end position="243"/>
    </location>
</feature>
<dbReference type="Proteomes" id="UP000076154">
    <property type="component" value="Unassembled WGS sequence"/>
</dbReference>
<sequence length="358" mass="39190">MSFHLRPVSDTSPSPSPTASHTSRHSPSSKGPAVVLPSPQVSSSTNGRPRRPLSPSSLRDVDLNHGPELPMRKYAAPLTGHDLMAMFPPAPPETFPEMRPGPTSGYFQRQERAFFAQAGREIVRVRVEVDIQNGGAEAENIPSKSRGRDGRPWPPAGHAPHHSPQSSSSSAPVLYPHPSNSRPPPRGPAPVTTTPLYPIPTHSPSSQHPPNLHPPTLRTPPQDSTQAGSAKNDLQTDEYDPDEAWRRPMPYAERRRAGKHTRRVIVIAVRAIDAFELFGISLIIILNRFLDLGLNHVTHSEQAVQTTMPEQSIYTSIVHMLVCDSVTLESSNNIGYPELDKTFDSCASRASPYSPTSR</sequence>
<comment type="caution">
    <text evidence="2">The sequence shown here is derived from an EMBL/GenBank/DDBJ whole genome shotgun (WGS) entry which is preliminary data.</text>
</comment>
<reference evidence="2" key="1">
    <citation type="submission" date="2018-04" db="EMBL/GenBank/DDBJ databases">
        <title>Whole genome sequencing of Hypsizygus marmoreus.</title>
        <authorList>
            <person name="Choi I.-G."/>
            <person name="Min B."/>
            <person name="Kim J.-G."/>
            <person name="Kim S."/>
            <person name="Oh Y.-L."/>
            <person name="Kong W.-S."/>
            <person name="Park H."/>
            <person name="Jeong J."/>
            <person name="Song E.-S."/>
        </authorList>
    </citation>
    <scope>NUCLEOTIDE SEQUENCE [LARGE SCALE GENOMIC DNA]</scope>
    <source>
        <strain evidence="2">51987-8</strain>
    </source>
</reference>
<dbReference type="STRING" id="39966.A0A369J969"/>
<gene>
    <name evidence="2" type="ORF">Hypma_001050</name>
</gene>
<dbReference type="InParanoid" id="A0A369J969"/>
<dbReference type="AlphaFoldDB" id="A0A369J969"/>
<keyword evidence="3" id="KW-1185">Reference proteome</keyword>
<feature type="region of interest" description="Disordered" evidence="1">
    <location>
        <begin position="1"/>
        <end position="69"/>
    </location>
</feature>
<dbReference type="EMBL" id="LUEZ02000110">
    <property type="protein sequence ID" value="RDB17740.1"/>
    <property type="molecule type" value="Genomic_DNA"/>
</dbReference>
<proteinExistence type="predicted"/>
<evidence type="ECO:0000313" key="2">
    <source>
        <dbReference type="EMBL" id="RDB17740.1"/>
    </source>
</evidence>
<feature type="compositionally biased region" description="Low complexity" evidence="1">
    <location>
        <begin position="8"/>
        <end position="29"/>
    </location>
</feature>
<name>A0A369J969_HYPMA</name>